<dbReference type="InParanoid" id="A0A7J7DCM4"/>
<name>A0A7J7DCM4_TRIWF</name>
<sequence>MARANKYTSINFNHIYDKDLSNNNTNPTKHRTSSASSLYSAVSSPNGFNNATTRTHGRMLVLTRPTSKPITTPPLSPSPQAPSTQLPQQKVPDQPRSEPDSISLRPLGRTGSGSGISAPVLGQTKEKEEGAVVGSSKPNRFVPPHLRPGFVGKEERPGPEVFRAREPSQRQQGNFGTPGGNNENGRPKSGGYERMRVGESTLGLASRPRSSGNRPNSSGWYVFFFRFELSLAVWFLSRCLDSSFYSLARLTYSI</sequence>
<reference evidence="2 3" key="1">
    <citation type="journal article" date="2020" name="Nat. Commun.">
        <title>Genome of Tripterygium wilfordii and identification of cytochrome P450 involved in triptolide biosynthesis.</title>
        <authorList>
            <person name="Tu L."/>
            <person name="Su P."/>
            <person name="Zhang Z."/>
            <person name="Gao L."/>
            <person name="Wang J."/>
            <person name="Hu T."/>
            <person name="Zhou J."/>
            <person name="Zhang Y."/>
            <person name="Zhao Y."/>
            <person name="Liu Y."/>
            <person name="Song Y."/>
            <person name="Tong Y."/>
            <person name="Lu Y."/>
            <person name="Yang J."/>
            <person name="Xu C."/>
            <person name="Jia M."/>
            <person name="Peters R.J."/>
            <person name="Huang L."/>
            <person name="Gao W."/>
        </authorList>
    </citation>
    <scope>NUCLEOTIDE SEQUENCE [LARGE SCALE GENOMIC DNA]</scope>
    <source>
        <strain evidence="3">cv. XIE 37</strain>
        <tissue evidence="2">Leaf</tissue>
    </source>
</reference>
<comment type="caution">
    <text evidence="2">The sequence shown here is derived from an EMBL/GenBank/DDBJ whole genome shotgun (WGS) entry which is preliminary data.</text>
</comment>
<keyword evidence="3" id="KW-1185">Reference proteome</keyword>
<evidence type="ECO:0000313" key="2">
    <source>
        <dbReference type="EMBL" id="KAF5744102.1"/>
    </source>
</evidence>
<organism evidence="2 3">
    <name type="scientific">Tripterygium wilfordii</name>
    <name type="common">Thunder God vine</name>
    <dbReference type="NCBI Taxonomy" id="458696"/>
    <lineage>
        <taxon>Eukaryota</taxon>
        <taxon>Viridiplantae</taxon>
        <taxon>Streptophyta</taxon>
        <taxon>Embryophyta</taxon>
        <taxon>Tracheophyta</taxon>
        <taxon>Spermatophyta</taxon>
        <taxon>Magnoliopsida</taxon>
        <taxon>eudicotyledons</taxon>
        <taxon>Gunneridae</taxon>
        <taxon>Pentapetalae</taxon>
        <taxon>rosids</taxon>
        <taxon>fabids</taxon>
        <taxon>Celastrales</taxon>
        <taxon>Celastraceae</taxon>
        <taxon>Tripterygium</taxon>
    </lineage>
</organism>
<feature type="compositionally biased region" description="Basic and acidic residues" evidence="1">
    <location>
        <begin position="152"/>
        <end position="168"/>
    </location>
</feature>
<dbReference type="EMBL" id="JAAARO010000008">
    <property type="protein sequence ID" value="KAF5744102.1"/>
    <property type="molecule type" value="Genomic_DNA"/>
</dbReference>
<feature type="compositionally biased region" description="Polar residues" evidence="1">
    <location>
        <begin position="45"/>
        <end position="54"/>
    </location>
</feature>
<accession>A0A7J7DCM4</accession>
<dbReference type="FunCoup" id="A0A7J7DCM4">
    <property type="interactions" value="646"/>
</dbReference>
<feature type="compositionally biased region" description="Polar residues" evidence="1">
    <location>
        <begin position="169"/>
        <end position="184"/>
    </location>
</feature>
<proteinExistence type="predicted"/>
<feature type="compositionally biased region" description="Low complexity" evidence="1">
    <location>
        <begin position="33"/>
        <end position="44"/>
    </location>
</feature>
<feature type="region of interest" description="Disordered" evidence="1">
    <location>
        <begin position="17"/>
        <end position="193"/>
    </location>
</feature>
<feature type="compositionally biased region" description="Pro residues" evidence="1">
    <location>
        <begin position="71"/>
        <end position="80"/>
    </location>
</feature>
<protein>
    <submittedName>
        <fullName evidence="2">Uncharacterized protein</fullName>
    </submittedName>
</protein>
<evidence type="ECO:0000256" key="1">
    <source>
        <dbReference type="SAM" id="MobiDB-lite"/>
    </source>
</evidence>
<dbReference type="AlphaFoldDB" id="A0A7J7DCM4"/>
<gene>
    <name evidence="2" type="ORF">HS088_TW08G00695</name>
</gene>
<dbReference type="Proteomes" id="UP000593562">
    <property type="component" value="Unassembled WGS sequence"/>
</dbReference>
<evidence type="ECO:0000313" key="3">
    <source>
        <dbReference type="Proteomes" id="UP000593562"/>
    </source>
</evidence>